<dbReference type="Proteomes" id="UP000549517">
    <property type="component" value="Unassembled WGS sequence"/>
</dbReference>
<protein>
    <submittedName>
        <fullName evidence="1">Uncharacterized protein</fullName>
    </submittedName>
</protein>
<dbReference type="EMBL" id="JABEMC010000001">
    <property type="protein sequence ID" value="NNG77993.1"/>
    <property type="molecule type" value="Genomic_DNA"/>
</dbReference>
<dbReference type="RefSeq" id="WP_170273194.1">
    <property type="nucleotide sequence ID" value="NZ_BAAAKH010000002.1"/>
</dbReference>
<organism evidence="1 2">
    <name type="scientific">Brevibacterium luteolum</name>
    <dbReference type="NCBI Taxonomy" id="199591"/>
    <lineage>
        <taxon>Bacteria</taxon>
        <taxon>Bacillati</taxon>
        <taxon>Actinomycetota</taxon>
        <taxon>Actinomycetes</taxon>
        <taxon>Micrococcales</taxon>
        <taxon>Brevibacteriaceae</taxon>
        <taxon>Brevibacterium</taxon>
    </lineage>
</organism>
<evidence type="ECO:0000313" key="2">
    <source>
        <dbReference type="Proteomes" id="UP000549517"/>
    </source>
</evidence>
<proteinExistence type="predicted"/>
<comment type="caution">
    <text evidence="1">The sequence shown here is derived from an EMBL/GenBank/DDBJ whole genome shotgun (WGS) entry which is preliminary data.</text>
</comment>
<name>A0A849AMI9_9MICO</name>
<gene>
    <name evidence="1" type="ORF">HLA91_01185</name>
</gene>
<evidence type="ECO:0000313" key="1">
    <source>
        <dbReference type="EMBL" id="NNG77993.1"/>
    </source>
</evidence>
<sequence>MRLNPFVAASVDLGLAGLAAFRPWWVPAKHQQTARLVYAGATGVFSAASGTDSYTGVMLTDDEKTENAINAGVGVGSAVLAYAAWPLITRFNRWTDDKLSSWGVKNPPLVSAAVSIGATTLAHVALLALDNKFEWAADGSWDDLSEQKIVLPAHVREAVLALLDDNHALDAQTAQVLRDQFAAAEFWAMRDDEAGSEEPSEWHVSTITVQVPDDAERVVPSRQAYPVRGHIIAPDGTDLYLSIETADGRIASIDLTEDYDVYPDLAAETEGEAFGMIGSAENAEDWDDDAAEADWEAREALFVLRNWPRAGEFEIVSDADRMPNLS</sequence>
<dbReference type="AlphaFoldDB" id="A0A849AMI9"/>
<accession>A0A849AMI9</accession>
<reference evidence="1 2" key="1">
    <citation type="submission" date="2020-05" db="EMBL/GenBank/DDBJ databases">
        <title>MicrobeNet Type strains.</title>
        <authorList>
            <person name="Nicholson A.C."/>
        </authorList>
    </citation>
    <scope>NUCLEOTIDE SEQUENCE [LARGE SCALE GENOMIC DNA]</scope>
    <source>
        <strain evidence="1 2">CCUG 46604</strain>
    </source>
</reference>